<accession>A0A6C6ZUP4</accession>
<organism evidence="1 2">
    <name type="scientific">Salmonella dublin (strain CT_02021853)</name>
    <dbReference type="NCBI Taxonomy" id="439851"/>
    <lineage>
        <taxon>Bacteria</taxon>
        <taxon>Pseudomonadati</taxon>
        <taxon>Pseudomonadota</taxon>
        <taxon>Gammaproteobacteria</taxon>
        <taxon>Enterobacterales</taxon>
        <taxon>Enterobacteriaceae</taxon>
        <taxon>Salmonella</taxon>
    </lineage>
</organism>
<protein>
    <submittedName>
        <fullName evidence="1">Uncharacterized protein</fullName>
    </submittedName>
</protein>
<evidence type="ECO:0000313" key="2">
    <source>
        <dbReference type="Proteomes" id="UP000008322"/>
    </source>
</evidence>
<reference evidence="1 2" key="1">
    <citation type="journal article" date="2011" name="J. Bacteriol.">
        <title>Comparative genomics of 28 Salmonella enterica isolates: evidence for CRISPR-mediated adaptive sublineage evolution.</title>
        <authorList>
            <person name="Fricke W.F."/>
            <person name="Mammel M.K."/>
            <person name="McDermott P.F."/>
            <person name="Tartera C."/>
            <person name="White D.G."/>
            <person name="Leclerc J.E."/>
            <person name="Ravel J."/>
            <person name="Cebula T.A."/>
        </authorList>
    </citation>
    <scope>NUCLEOTIDE SEQUENCE [LARGE SCALE GENOMIC DNA]</scope>
    <source>
        <strain evidence="1 2">CT_02021853</strain>
    </source>
</reference>
<evidence type="ECO:0000313" key="1">
    <source>
        <dbReference type="EMBL" id="ACH74206.1"/>
    </source>
</evidence>
<name>A0A6C6ZUP4_SALDC</name>
<sequence>MITVVKTVCSCLALRHKTGGSANHALPIKKSLITAVKQWRRSIRIQPVLC</sequence>
<dbReference type="KEGG" id="sed:SeD_A1161"/>
<proteinExistence type="predicted"/>
<dbReference type="EMBL" id="CP001144">
    <property type="protein sequence ID" value="ACH74206.1"/>
    <property type="molecule type" value="Genomic_DNA"/>
</dbReference>
<gene>
    <name evidence="1" type="ordered locus">SeD_A1161</name>
</gene>
<dbReference type="AlphaFoldDB" id="A0A6C6ZUP4"/>
<dbReference type="Proteomes" id="UP000008322">
    <property type="component" value="Chromosome"/>
</dbReference>